<dbReference type="RefSeq" id="WP_191797617.1">
    <property type="nucleotide sequence ID" value="NZ_JACSQQ010000040.1"/>
</dbReference>
<name>A0ABR8RWD5_9CELL</name>
<dbReference type="InterPro" id="IPR016039">
    <property type="entry name" value="Thiolase-like"/>
</dbReference>
<dbReference type="Proteomes" id="UP000641803">
    <property type="component" value="Unassembled WGS sequence"/>
</dbReference>
<keyword evidence="2" id="KW-1185">Reference proteome</keyword>
<gene>
    <name evidence="1" type="ORF">H9652_17055</name>
</gene>
<proteinExistence type="predicted"/>
<reference evidence="1 2" key="1">
    <citation type="submission" date="2020-08" db="EMBL/GenBank/DDBJ databases">
        <title>A Genomic Blueprint of the Chicken Gut Microbiome.</title>
        <authorList>
            <person name="Gilroy R."/>
            <person name="Ravi A."/>
            <person name="Getino M."/>
            <person name="Pursley I."/>
            <person name="Horton D.L."/>
            <person name="Alikhan N.-F."/>
            <person name="Baker D."/>
            <person name="Gharbi K."/>
            <person name="Hall N."/>
            <person name="Watson M."/>
            <person name="Adriaenssens E.M."/>
            <person name="Foster-Nyarko E."/>
            <person name="Jarju S."/>
            <person name="Secka A."/>
            <person name="Antonio M."/>
            <person name="Oren A."/>
            <person name="Chaudhuri R."/>
            <person name="La Ragione R.M."/>
            <person name="Hildebrand F."/>
            <person name="Pallen M.J."/>
        </authorList>
    </citation>
    <scope>NUCLEOTIDE SEQUENCE [LARGE SCALE GENOMIC DNA]</scope>
    <source>
        <strain evidence="1 2">Sa4CUA1</strain>
    </source>
</reference>
<sequence length="275" mass="28805">MRPTTVAGAPLRIPLVLDVPLADVLPDSGASMPGESLRWVYGDDAGDRWLDEGTGLDYPTMVRAAHRALGEAGALDDVRVVVLAVAVPDLQHERLLGGFVAHLFGDVPFAFAVTDQGSAGPFTALRLAHEQLLGTGGRAVVVALEQCTLPTDGSRRPGRDRVVVVVADHGPLGRTVGDLVVRRVPATHPGAGSLVVLLDADGRPHPDGSHLADPEAYSTGVWEVLARLTGDAAVDQRALLVADEDLDLRYRSELRLGPVTDAPTGTPTLETVGAA</sequence>
<dbReference type="Gene3D" id="3.40.47.10">
    <property type="match status" value="1"/>
</dbReference>
<evidence type="ECO:0000313" key="1">
    <source>
        <dbReference type="EMBL" id="MBD7952114.1"/>
    </source>
</evidence>
<comment type="caution">
    <text evidence="1">The sequence shown here is derived from an EMBL/GenBank/DDBJ whole genome shotgun (WGS) entry which is preliminary data.</text>
</comment>
<protein>
    <submittedName>
        <fullName evidence="1">Uncharacterized protein</fullName>
    </submittedName>
</protein>
<accession>A0ABR8RWD5</accession>
<organism evidence="1 2">
    <name type="scientific">Oerskovia rustica</name>
    <dbReference type="NCBI Taxonomy" id="2762237"/>
    <lineage>
        <taxon>Bacteria</taxon>
        <taxon>Bacillati</taxon>
        <taxon>Actinomycetota</taxon>
        <taxon>Actinomycetes</taxon>
        <taxon>Micrococcales</taxon>
        <taxon>Cellulomonadaceae</taxon>
        <taxon>Oerskovia</taxon>
    </lineage>
</organism>
<evidence type="ECO:0000313" key="2">
    <source>
        <dbReference type="Proteomes" id="UP000641803"/>
    </source>
</evidence>
<dbReference type="EMBL" id="JACSQQ010000040">
    <property type="protein sequence ID" value="MBD7952114.1"/>
    <property type="molecule type" value="Genomic_DNA"/>
</dbReference>
<dbReference type="SUPFAM" id="SSF53901">
    <property type="entry name" value="Thiolase-like"/>
    <property type="match status" value="1"/>
</dbReference>